<reference evidence="8 9" key="2">
    <citation type="journal article" date="2016" name="Virology">
        <title>The genomic content and context of auxiliary metabolic genes in marine cyanomyoviruses.</title>
        <authorList>
            <person name="Crummett L.T."/>
            <person name="Puxty R.J."/>
            <person name="Weihe C."/>
            <person name="Marston M.F."/>
            <person name="Martiny J.B."/>
        </authorList>
    </citation>
    <scope>NUCLEOTIDE SEQUENCE [LARGE SCALE GENOMIC DNA]</scope>
    <source>
        <strain evidence="2">0309SB33</strain>
        <strain evidence="3">0310NB17</strain>
        <strain evidence="4">0809CC03</strain>
        <strain evidence="5">0810SB17</strain>
        <strain evidence="6">0910CC29</strain>
    </source>
</reference>
<dbReference type="Proteomes" id="UP000241265">
    <property type="component" value="Genome"/>
</dbReference>
<evidence type="ECO:0000313" key="3">
    <source>
        <dbReference type="EMBL" id="AOV57622.1"/>
    </source>
</evidence>
<evidence type="ECO:0000313" key="5">
    <source>
        <dbReference type="EMBL" id="AOV58122.1"/>
    </source>
</evidence>
<evidence type="ECO:0000313" key="8">
    <source>
        <dbReference type="Proteomes" id="UP000240287"/>
    </source>
</evidence>
<dbReference type="InterPro" id="IPR023366">
    <property type="entry name" value="ATP_synth_asu-like_sf"/>
</dbReference>
<accession>M4QF76</accession>
<dbReference type="EMBL" id="KU686195">
    <property type="protein sequence ID" value="AOV58122.1"/>
    <property type="molecule type" value="Genomic_DNA"/>
</dbReference>
<proteinExistence type="predicted"/>
<evidence type="ECO:0000313" key="4">
    <source>
        <dbReference type="EMBL" id="AOV57872.1"/>
    </source>
</evidence>
<dbReference type="GeneID" id="15009635"/>
<dbReference type="EMBL" id="KU686192">
    <property type="protein sequence ID" value="AOV57372.1"/>
    <property type="molecule type" value="Genomic_DNA"/>
</dbReference>
<keyword evidence="7" id="KW-1185">Reference proteome</keyword>
<evidence type="ECO:0008006" key="10">
    <source>
        <dbReference type="Google" id="ProtNLM"/>
    </source>
</evidence>
<dbReference type="EMBL" id="KU686193">
    <property type="protein sequence ID" value="AOV57622.1"/>
    <property type="molecule type" value="Genomic_DNA"/>
</dbReference>
<reference evidence="1 7" key="1">
    <citation type="submission" date="2010-11" db="EMBL/GenBank/DDBJ databases">
        <title>The Genome Sequence of Synechococcus phage S-CAM1 0208SB26.</title>
        <authorList>
            <consortium name="The Broad Institute Genome Sequencing Platform"/>
            <person name="Henn M.R."/>
            <person name="Martiny J."/>
            <person name="Weihe C."/>
            <person name="Levin J."/>
            <person name="Malboeuf C."/>
            <person name="Casali M."/>
            <person name="Russ C."/>
            <person name="Lennon N."/>
            <person name="Chapman S.B."/>
            <person name="Erlich R."/>
            <person name="Young S.K."/>
            <person name="Yandava C."/>
            <person name="Zeng Q."/>
            <person name="Alvarado L."/>
            <person name="Anderson S."/>
            <person name="Berlin A."/>
            <person name="Chen Z."/>
            <person name="Freedman E."/>
            <person name="Gellesch M."/>
            <person name="Goldberg J."/>
            <person name="Green L."/>
            <person name="Griggs A."/>
            <person name="Gujja S."/>
            <person name="Heilman E.R."/>
            <person name="Heiman D."/>
            <person name="Hollinger A."/>
            <person name="Howarth C."/>
            <person name="Larson L."/>
            <person name="Mehta T."/>
            <person name="Pearson M."/>
            <person name="Roberts A."/>
            <person name="Ryan E."/>
            <person name="Saif S."/>
            <person name="Shea T."/>
            <person name="Shenoy N."/>
            <person name="Sisk P."/>
            <person name="Stolte C."/>
            <person name="Sykes S."/>
            <person name="White J."/>
            <person name="Haas B."/>
            <person name="Nusbaum C."/>
            <person name="Birren B."/>
        </authorList>
    </citation>
    <scope>NUCLEOTIDE SEQUENCE [LARGE SCALE GENOMIC DNA]</scope>
    <source>
        <strain evidence="1 7">S-CAM1</strain>
    </source>
</reference>
<evidence type="ECO:0000313" key="1">
    <source>
        <dbReference type="EMBL" id="AGH26949.1"/>
    </source>
</evidence>
<dbReference type="KEGG" id="vg:15009635"/>
<dbReference type="EMBL" id="KU686196">
    <property type="protein sequence ID" value="AOV58372.1"/>
    <property type="molecule type" value="Genomic_DNA"/>
</dbReference>
<dbReference type="RefSeq" id="YP_007673127.1">
    <property type="nucleotide sequence ID" value="NC_020837.1"/>
</dbReference>
<dbReference type="Proteomes" id="UP000241591">
    <property type="component" value="Segment"/>
</dbReference>
<dbReference type="Proteomes" id="UP000203521">
    <property type="component" value="Segment"/>
</dbReference>
<dbReference type="Proteomes" id="UP000241494">
    <property type="component" value="Segment"/>
</dbReference>
<dbReference type="Gene3D" id="2.40.30.20">
    <property type="match status" value="2"/>
</dbReference>
<name>M4QF76_9CAUD</name>
<dbReference type="EMBL" id="KU686194">
    <property type="protein sequence ID" value="AOV57872.1"/>
    <property type="molecule type" value="Genomic_DNA"/>
</dbReference>
<evidence type="ECO:0000313" key="7">
    <source>
        <dbReference type="Proteomes" id="UP000203521"/>
    </source>
</evidence>
<dbReference type="EMBL" id="HQ634177">
    <property type="protein sequence ID" value="AGH26949.1"/>
    <property type="molecule type" value="Genomic_DNA"/>
</dbReference>
<evidence type="ECO:0000313" key="2">
    <source>
        <dbReference type="EMBL" id="AOV57372.1"/>
    </source>
</evidence>
<evidence type="ECO:0000313" key="9">
    <source>
        <dbReference type="Proteomes" id="UP000241265"/>
    </source>
</evidence>
<dbReference type="Proteomes" id="UP000241610">
    <property type="component" value="Segment"/>
</dbReference>
<evidence type="ECO:0000313" key="6">
    <source>
        <dbReference type="EMBL" id="AOV58372.1"/>
    </source>
</evidence>
<dbReference type="Proteomes" id="UP000240287">
    <property type="component" value="Genome"/>
</dbReference>
<protein>
    <recommendedName>
        <fullName evidence="10">Virion structural protein</fullName>
    </recommendedName>
</protein>
<gene>
    <name evidence="4" type="ORF">C030809_117</name>
    <name evidence="6" type="ORF">C290910_117</name>
    <name evidence="3" type="ORF">N170310_117</name>
    <name evidence="2" type="ORF">N330309_117</name>
    <name evidence="5" type="ORF">S170810_117</name>
    <name evidence="1" type="ORF">SXBG_00214</name>
</gene>
<sequence>MAKRQIRDYVFSPGIAGVGTLKILDKVDVDQILLITNTTSNQFLYNFSDPSLPISVAFTSTSDGSDPDFPYSNTLSNGVTTITFLYDTSAQFATDKILIFVEAEEQKMRPYDFGTDAIERMRMAEPQSMLDADFEYGIQPTKWQSLDLLRGYPSIYEVPGSDIGLIAVTTDASSGSGAIGPSKITIDTVLDHGLDVGDPISIKGLDDAVSGFAKAEGSFIIDSVPSNTQFTYYAKAKVGTTPATALLSSFTVLKQAGFYTGAAIGTNPVFSVVTNGASGSFQTKGSNPQGTTRIGVQPSSTLPPIGAPLSGIGVPTGTQVTSVISTNATLNITDSFVAPVSEITFNDTASIEVGSSLDDGSGNAIFVTNISGNIVTLSSPYQIDKTGNSFVSQPTSGSQVNFGNGTGAQFDITRENGVYSTVIINTQNYYNNVDGAYSGQLGNGASFVVERTGGASPSYTNVFTQQSGGNYSVSETITISGTDLGGAASTNDLTITIDAVGVNGEITGISFAGVASANLSAGGTNYAAGEDLVVYGNALGGTSPLNDMIISITSVGSAGDIEGFNITGVGVPSTAFYSGVEQSSTSGSGINAGFNIERVGAGASTAQVDNVVIGGSIETDDTFRITIDGTNDYTYTAQVGETIVAVRNGLIAAINDLSTGSTTVQATTGATSDTLEITALNPGTSFTIAVLTEDQGGNAADTQTMTTNNVVPNNSSVSTPAYNVIVANPGQSYANGDTITLNGDQLGGSTGVNDLTITVQTVNAQGGITGITTSGTPWDGNRTFLNMNPNPVAFNATFIPRISSGNYSPEIANAGEGYKLGYQFIIPGTSLGGASPTNDMTITVDDVDASGAIQLASATGTPVSGDTIAFFPAVSLSAATTNIIGANATVTYSAIAKINVQFTSNHGLVPGDTILTSITSNGSGHDLASGPFFVDEVPGLDNFTFTARSTGNVSGGITGVVYPRTDSFYTHRPFDGGVQLGTGSPAHGAQAVRQSKKYIRYQSGKGIMYTTGALFAPSYDLRSVGADGTAIGSIITCVTDDLNHGLQVGAEIQLVGLTTAGYNDHYTVASIIDEITFTVIAKNSLAQTQAEFGDQPVVALYRWQGATVRAGAFDDQNGIFFQYDGTNIAVGLRSSTYQIAGTVSATPDSNELTGTNTKFTEQLSVGDRIVIRGMSHVVTDIQGDTQLSVNPDFRGVASATNVKAALTKEIIIPQSQWNIDRADGTGKSGYDIEINRMQMIGFQYTWYGAGFIDWMFRGPSGNFIFVHRLKNNNRNNEAFMRSGNLPVRYEVINEGAKNKLASNMTSTETDSMLLKDASLFPPSGIVLINNEIVRYTSKLNNTLSGLTRSANYTNFVAGSQRTFLAGSADSHDSNAGVILLSNTATPQINHWGSAFLTDGGFDEDRGYLFNYQEKEVEINTTKSTIFLIRLSPSVSNAITGDLGERELINRAQLLLKNIEITTQGGSSSQGIIVEGVLNPKNYPTNPNDVTWAGLNTGGAGGQPSFAQIASGGDITFLGGVAPVTASNAGTQNYTSNYVFFNTSDIGGVQIGFEVTGGDLRGGATVVRIFRRNNSTTWIQFSDRTRAGSAGSTTYTFQPLTGAATPGEQVFAFTAAPGSRDTIDLSELKELTNTPIGGRGTFPNGPDVLAINAYLTSGSAINATINVRWSEAQA</sequence>
<organism evidence="1 7">
    <name type="scientific">Synechococcus phage S-CAM1</name>
    <dbReference type="NCBI Taxonomy" id="754037"/>
    <lineage>
        <taxon>Viruses</taxon>
        <taxon>Duplodnaviria</taxon>
        <taxon>Heunggongvirae</taxon>
        <taxon>Uroviricota</taxon>
        <taxon>Caudoviricetes</taxon>
        <taxon>Pantevenvirales</taxon>
        <taxon>Kyanoviridae</taxon>
        <taxon>Anaposvirus</taxon>
        <taxon>Anaposvirus socalone</taxon>
    </lineage>
</organism>